<accession>A0A7H2BFP2</accession>
<dbReference type="InterPro" id="IPR051910">
    <property type="entry name" value="ComF/GntX_DNA_util-trans"/>
</dbReference>
<feature type="domain" description="Phosphoribosyltransferase" evidence="2">
    <location>
        <begin position="82"/>
        <end position="202"/>
    </location>
</feature>
<dbReference type="AlphaFoldDB" id="A0A7H2BFP2"/>
<dbReference type="PANTHER" id="PTHR47505:SF1">
    <property type="entry name" value="DNA UTILIZATION PROTEIN YHGH"/>
    <property type="match status" value="1"/>
</dbReference>
<dbReference type="InterPro" id="IPR029057">
    <property type="entry name" value="PRTase-like"/>
</dbReference>
<proteinExistence type="inferred from homology"/>
<dbReference type="Pfam" id="PF00156">
    <property type="entry name" value="Pribosyltran"/>
    <property type="match status" value="1"/>
</dbReference>
<dbReference type="RefSeq" id="WP_190725144.1">
    <property type="nucleotide sequence ID" value="NZ_CP061539.1"/>
</dbReference>
<evidence type="ECO:0000256" key="1">
    <source>
        <dbReference type="ARBA" id="ARBA00008007"/>
    </source>
</evidence>
<dbReference type="SUPFAM" id="SSF53271">
    <property type="entry name" value="PRTase-like"/>
    <property type="match status" value="1"/>
</dbReference>
<dbReference type="GeneID" id="96623442"/>
<dbReference type="PANTHER" id="PTHR47505">
    <property type="entry name" value="DNA UTILIZATION PROTEIN YHGH"/>
    <property type="match status" value="1"/>
</dbReference>
<gene>
    <name evidence="3" type="ORF">IDM49_04280</name>
</gene>
<evidence type="ECO:0000313" key="3">
    <source>
        <dbReference type="EMBL" id="QNV38488.1"/>
    </source>
</evidence>
<sequence>MSLLNVHVPHLRVPLNNVVAAGVYEHELARTVLAFKNEGRYDQHRVLGGGLARSIQLILEAHENPSMCVLVPVPSSSKNTKKRGYSPAEVLAQTAHRDLKLQGINITRVIPAVSVGRKVSQASGQKNLGAQARWARIHRSMVPATLPSMYLGFSIDLRDTPCIVCDDVVTTGASMAETGRVLAEMGARVIGYASVAAVPRRSELLPKQLENKNC</sequence>
<reference evidence="3 4" key="1">
    <citation type="submission" date="2020-09" db="EMBL/GenBank/DDBJ databases">
        <title>Investigation of environmental microbes.</title>
        <authorList>
            <person name="Ou Y."/>
            <person name="Kang Q."/>
        </authorList>
    </citation>
    <scope>NUCLEOTIDE SEQUENCE [LARGE SCALE GENOMIC DNA]</scope>
    <source>
        <strain evidence="3 4">KJZ-14</strain>
    </source>
</reference>
<dbReference type="EMBL" id="CP061539">
    <property type="protein sequence ID" value="QNV38488.1"/>
    <property type="molecule type" value="Genomic_DNA"/>
</dbReference>
<evidence type="ECO:0000313" key="4">
    <source>
        <dbReference type="Proteomes" id="UP000516404"/>
    </source>
</evidence>
<keyword evidence="4" id="KW-1185">Reference proteome</keyword>
<evidence type="ECO:0000259" key="2">
    <source>
        <dbReference type="Pfam" id="PF00156"/>
    </source>
</evidence>
<dbReference type="CDD" id="cd06223">
    <property type="entry name" value="PRTases_typeI"/>
    <property type="match status" value="1"/>
</dbReference>
<dbReference type="Gene3D" id="3.40.50.2020">
    <property type="match status" value="1"/>
</dbReference>
<dbReference type="Proteomes" id="UP000516404">
    <property type="component" value="Chromosome"/>
</dbReference>
<dbReference type="InterPro" id="IPR000836">
    <property type="entry name" value="PRTase_dom"/>
</dbReference>
<protein>
    <submittedName>
        <fullName evidence="3">ComF family protein</fullName>
    </submittedName>
</protein>
<organism evidence="3 4">
    <name type="scientific">Rothia terrae</name>
    <dbReference type="NCBI Taxonomy" id="396015"/>
    <lineage>
        <taxon>Bacteria</taxon>
        <taxon>Bacillati</taxon>
        <taxon>Actinomycetota</taxon>
        <taxon>Actinomycetes</taxon>
        <taxon>Micrococcales</taxon>
        <taxon>Micrococcaceae</taxon>
        <taxon>Rothia</taxon>
    </lineage>
</organism>
<comment type="similarity">
    <text evidence="1">Belongs to the ComF/GntX family.</text>
</comment>
<name>A0A7H2BFP2_9MICC</name>
<dbReference type="KEGG" id="rter:IDM49_04280"/>